<accession>A0A4R3Z4F8</accession>
<evidence type="ECO:0000256" key="7">
    <source>
        <dbReference type="SAM" id="Phobius"/>
    </source>
</evidence>
<feature type="transmembrane region" description="Helical" evidence="7">
    <location>
        <begin position="95"/>
        <end position="113"/>
    </location>
</feature>
<keyword evidence="5 7" id="KW-0472">Membrane</keyword>
<gene>
    <name evidence="9" type="ORF">EDC52_101525</name>
</gene>
<feature type="transmembrane region" description="Helical" evidence="7">
    <location>
        <begin position="73"/>
        <end position="89"/>
    </location>
</feature>
<dbReference type="EMBL" id="SMCR01000001">
    <property type="protein sequence ID" value="TCW00178.1"/>
    <property type="molecule type" value="Genomic_DNA"/>
</dbReference>
<dbReference type="Pfam" id="PF13515">
    <property type="entry name" value="FUSC_2"/>
    <property type="match status" value="1"/>
</dbReference>
<evidence type="ECO:0000259" key="8">
    <source>
        <dbReference type="Pfam" id="PF13515"/>
    </source>
</evidence>
<proteinExistence type="inferred from homology"/>
<dbReference type="InterPro" id="IPR049453">
    <property type="entry name" value="Memb_transporter_dom"/>
</dbReference>
<feature type="domain" description="Integral membrane bound transporter" evidence="8">
    <location>
        <begin position="33"/>
        <end position="158"/>
    </location>
</feature>
<evidence type="ECO:0000256" key="2">
    <source>
        <dbReference type="ARBA" id="ARBA00022475"/>
    </source>
</evidence>
<evidence type="ECO:0000256" key="5">
    <source>
        <dbReference type="ARBA" id="ARBA00023136"/>
    </source>
</evidence>
<name>A0A4R3Z4F8_9GAMM</name>
<dbReference type="RefSeq" id="WP_131863705.1">
    <property type="nucleotide sequence ID" value="NZ_SMCR01000001.1"/>
</dbReference>
<comment type="subcellular location">
    <subcellularLocation>
        <location evidence="1">Cell membrane</location>
        <topology evidence="1">Multi-pass membrane protein</topology>
    </subcellularLocation>
</comment>
<feature type="transmembrane region" description="Helical" evidence="7">
    <location>
        <begin position="118"/>
        <end position="135"/>
    </location>
</feature>
<evidence type="ECO:0000256" key="1">
    <source>
        <dbReference type="ARBA" id="ARBA00004651"/>
    </source>
</evidence>
<comment type="caution">
    <text evidence="9">The sequence shown here is derived from an EMBL/GenBank/DDBJ whole genome shotgun (WGS) entry which is preliminary data.</text>
</comment>
<keyword evidence="4 7" id="KW-1133">Transmembrane helix</keyword>
<keyword evidence="10" id="KW-1185">Reference proteome</keyword>
<dbReference type="Proteomes" id="UP000295719">
    <property type="component" value="Unassembled WGS sequence"/>
</dbReference>
<dbReference type="PANTHER" id="PTHR30509:SF42">
    <property type="entry name" value="INNER MEMBRANE PROTEIN YEEA"/>
    <property type="match status" value="1"/>
</dbReference>
<dbReference type="GO" id="GO:0005886">
    <property type="term" value="C:plasma membrane"/>
    <property type="evidence" value="ECO:0007669"/>
    <property type="project" value="UniProtKB-SubCell"/>
</dbReference>
<evidence type="ECO:0000313" key="10">
    <source>
        <dbReference type="Proteomes" id="UP000295719"/>
    </source>
</evidence>
<evidence type="ECO:0000256" key="3">
    <source>
        <dbReference type="ARBA" id="ARBA00022692"/>
    </source>
</evidence>
<evidence type="ECO:0000313" key="9">
    <source>
        <dbReference type="EMBL" id="TCW00178.1"/>
    </source>
</evidence>
<organism evidence="9 10">
    <name type="scientific">Biostraticola tofi</name>
    <dbReference type="NCBI Taxonomy" id="466109"/>
    <lineage>
        <taxon>Bacteria</taxon>
        <taxon>Pseudomonadati</taxon>
        <taxon>Pseudomonadota</taxon>
        <taxon>Gammaproteobacteria</taxon>
        <taxon>Enterobacterales</taxon>
        <taxon>Bruguierivoracaceae</taxon>
        <taxon>Biostraticola</taxon>
    </lineage>
</organism>
<feature type="transmembrane region" description="Helical" evidence="7">
    <location>
        <begin position="20"/>
        <end position="40"/>
    </location>
</feature>
<evidence type="ECO:0000256" key="6">
    <source>
        <dbReference type="ARBA" id="ARBA00043993"/>
    </source>
</evidence>
<reference evidence="9 10" key="1">
    <citation type="submission" date="2019-03" db="EMBL/GenBank/DDBJ databases">
        <title>Genomic Encyclopedia of Type Strains, Phase IV (KMG-IV): sequencing the most valuable type-strain genomes for metagenomic binning, comparative biology and taxonomic classification.</title>
        <authorList>
            <person name="Goeker M."/>
        </authorList>
    </citation>
    <scope>NUCLEOTIDE SEQUENCE [LARGE SCALE GENOMIC DNA]</scope>
    <source>
        <strain evidence="9 10">DSM 19580</strain>
    </source>
</reference>
<keyword evidence="3 7" id="KW-0812">Transmembrane</keyword>
<sequence length="359" mass="40291">MRLDRKISSLEHVIYQHYQLAHGLRISLAFVLTFLIVRLLQIPEGSWPLITLVVVMGPISFWGNVLQRAMQRIAGTLFGALSGLIALRLELYSLPLMLLWCGGVMFICGYLTLGKRPYMALLIGITLAVVCGGTAGDMETALWRSGDVIIGSLLALLFTSIYPQRAFIHWRRQMGLELASLSKIYAAYLSPNVIDRPRLEGRLKKILNEVVKRRALLTPASKESRVGKEVFDAIQTLNRNIVCVLELQIDAWWASRESHFILLNATTLRITQRATLRTLMTLAEALREGNPEPIVAERTELAGIASELTQLMQQATERGQAEAAIYGYVWLSLRLTEQLEQLAQLLCLALRKPLEPKES</sequence>
<evidence type="ECO:0000256" key="4">
    <source>
        <dbReference type="ARBA" id="ARBA00022989"/>
    </source>
</evidence>
<comment type="similarity">
    <text evidence="6">Belongs to the YccS/YhfK family.</text>
</comment>
<dbReference type="PANTHER" id="PTHR30509">
    <property type="entry name" value="P-HYDROXYBENZOIC ACID EFFLUX PUMP SUBUNIT-RELATED"/>
    <property type="match status" value="1"/>
</dbReference>
<dbReference type="AlphaFoldDB" id="A0A4R3Z4F8"/>
<feature type="transmembrane region" description="Helical" evidence="7">
    <location>
        <begin position="141"/>
        <end position="162"/>
    </location>
</feature>
<feature type="transmembrane region" description="Helical" evidence="7">
    <location>
        <begin position="46"/>
        <end position="66"/>
    </location>
</feature>
<dbReference type="OrthoDB" id="977186at2"/>
<protein>
    <submittedName>
        <fullName evidence="9">Fusaric acid resistance family protein</fullName>
    </submittedName>
</protein>
<keyword evidence="2" id="KW-1003">Cell membrane</keyword>